<dbReference type="Gene3D" id="3.30.70.270">
    <property type="match status" value="1"/>
</dbReference>
<comment type="caution">
    <text evidence="1">The sequence shown here is derived from an EMBL/GenBank/DDBJ whole genome shotgun (WGS) entry which is preliminary data.</text>
</comment>
<dbReference type="OrthoDB" id="1833471at2759"/>
<sequence length="92" mass="10650">MVIYLDDRLVSSMCVDDHVKHNKSLYVNLEKYTFYTQEVVFLGFVVESEVLYLALANMSSGDDALIGCDIEARLNLEWFKPKPSILFQIWPN</sequence>
<reference evidence="1" key="1">
    <citation type="submission" date="2018-05" db="EMBL/GenBank/DDBJ databases">
        <title>Draft genome of Mucuna pruriens seed.</title>
        <authorList>
            <person name="Nnadi N.E."/>
            <person name="Vos R."/>
            <person name="Hasami M.H."/>
            <person name="Devisetty U.K."/>
            <person name="Aguiy J.C."/>
        </authorList>
    </citation>
    <scope>NUCLEOTIDE SEQUENCE [LARGE SCALE GENOMIC DNA]</scope>
    <source>
        <strain evidence="1">JCA_2017</strain>
    </source>
</reference>
<gene>
    <name evidence="1" type="ORF">CR513_09494</name>
</gene>
<keyword evidence="2" id="KW-1185">Reference proteome</keyword>
<dbReference type="SUPFAM" id="SSF56672">
    <property type="entry name" value="DNA/RNA polymerases"/>
    <property type="match status" value="1"/>
</dbReference>
<dbReference type="InterPro" id="IPR043128">
    <property type="entry name" value="Rev_trsase/Diguanyl_cyclase"/>
</dbReference>
<organism evidence="1 2">
    <name type="scientific">Mucuna pruriens</name>
    <name type="common">Velvet bean</name>
    <name type="synonym">Dolichos pruriens</name>
    <dbReference type="NCBI Taxonomy" id="157652"/>
    <lineage>
        <taxon>Eukaryota</taxon>
        <taxon>Viridiplantae</taxon>
        <taxon>Streptophyta</taxon>
        <taxon>Embryophyta</taxon>
        <taxon>Tracheophyta</taxon>
        <taxon>Spermatophyta</taxon>
        <taxon>Magnoliopsida</taxon>
        <taxon>eudicotyledons</taxon>
        <taxon>Gunneridae</taxon>
        <taxon>Pentapetalae</taxon>
        <taxon>rosids</taxon>
        <taxon>fabids</taxon>
        <taxon>Fabales</taxon>
        <taxon>Fabaceae</taxon>
        <taxon>Papilionoideae</taxon>
        <taxon>50 kb inversion clade</taxon>
        <taxon>NPAAA clade</taxon>
        <taxon>indigoferoid/millettioid clade</taxon>
        <taxon>Phaseoleae</taxon>
        <taxon>Mucuna</taxon>
    </lineage>
</organism>
<dbReference type="InterPro" id="IPR043502">
    <property type="entry name" value="DNA/RNA_pol_sf"/>
</dbReference>
<evidence type="ECO:0000313" key="2">
    <source>
        <dbReference type="Proteomes" id="UP000257109"/>
    </source>
</evidence>
<accession>A0A371HUP2</accession>
<dbReference type="Proteomes" id="UP000257109">
    <property type="component" value="Unassembled WGS sequence"/>
</dbReference>
<evidence type="ECO:0000313" key="1">
    <source>
        <dbReference type="EMBL" id="RDY06502.1"/>
    </source>
</evidence>
<proteinExistence type="predicted"/>
<dbReference type="AlphaFoldDB" id="A0A371HUP2"/>
<protein>
    <submittedName>
        <fullName evidence="1">Uncharacterized protein</fullName>
    </submittedName>
</protein>
<name>A0A371HUP2_MUCPR</name>
<dbReference type="EMBL" id="QJKJ01001675">
    <property type="protein sequence ID" value="RDY06502.1"/>
    <property type="molecule type" value="Genomic_DNA"/>
</dbReference>
<feature type="non-terminal residue" evidence="1">
    <location>
        <position position="1"/>
    </location>
</feature>